<organism evidence="2 3">
    <name type="scientific">Gryllus longicercus</name>
    <dbReference type="NCBI Taxonomy" id="2509291"/>
    <lineage>
        <taxon>Eukaryota</taxon>
        <taxon>Metazoa</taxon>
        <taxon>Ecdysozoa</taxon>
        <taxon>Arthropoda</taxon>
        <taxon>Hexapoda</taxon>
        <taxon>Insecta</taxon>
        <taxon>Pterygota</taxon>
        <taxon>Neoptera</taxon>
        <taxon>Polyneoptera</taxon>
        <taxon>Orthoptera</taxon>
        <taxon>Ensifera</taxon>
        <taxon>Gryllidea</taxon>
        <taxon>Grylloidea</taxon>
        <taxon>Gryllidae</taxon>
        <taxon>Gryllinae</taxon>
        <taxon>Gryllus</taxon>
    </lineage>
</organism>
<feature type="compositionally biased region" description="Polar residues" evidence="1">
    <location>
        <begin position="436"/>
        <end position="453"/>
    </location>
</feature>
<feature type="region of interest" description="Disordered" evidence="1">
    <location>
        <begin position="522"/>
        <end position="588"/>
    </location>
</feature>
<keyword evidence="3" id="KW-1185">Reference proteome</keyword>
<proteinExistence type="predicted"/>
<gene>
    <name evidence="2" type="ORF">R5R35_000943</name>
</gene>
<evidence type="ECO:0000256" key="1">
    <source>
        <dbReference type="SAM" id="MobiDB-lite"/>
    </source>
</evidence>
<dbReference type="AlphaFoldDB" id="A0AAN9V758"/>
<dbReference type="EMBL" id="JAZDUA010000615">
    <property type="protein sequence ID" value="KAK7790544.1"/>
    <property type="molecule type" value="Genomic_DNA"/>
</dbReference>
<feature type="compositionally biased region" description="Basic and acidic residues" evidence="1">
    <location>
        <begin position="407"/>
        <end position="434"/>
    </location>
</feature>
<evidence type="ECO:0000313" key="2">
    <source>
        <dbReference type="EMBL" id="KAK7790544.1"/>
    </source>
</evidence>
<feature type="compositionally biased region" description="Polar residues" evidence="1">
    <location>
        <begin position="522"/>
        <end position="533"/>
    </location>
</feature>
<comment type="caution">
    <text evidence="2">The sequence shown here is derived from an EMBL/GenBank/DDBJ whole genome shotgun (WGS) entry which is preliminary data.</text>
</comment>
<feature type="region of interest" description="Disordered" evidence="1">
    <location>
        <begin position="403"/>
        <end position="468"/>
    </location>
</feature>
<feature type="region of interest" description="Disordered" evidence="1">
    <location>
        <begin position="169"/>
        <end position="241"/>
    </location>
</feature>
<dbReference type="Proteomes" id="UP001378592">
    <property type="component" value="Unassembled WGS sequence"/>
</dbReference>
<sequence>MEMVSRKEIQYRCEYPVAPIRHKDVMDKLARCRFCDCLCCCLEHLVEHENRHVIATGKRPTVNEESKCSSELSGWVEATEHVLLSRRKINFPLFCIYCKITVRNEHELRHLMTIGPRCSLKESHWIISFKKYLEKSRDRKISLVFEETEKKTVDRSLSFVSANVSVNNQLTHPQPFTPRENSSRSLGRMKPISTSTPQDGCEPSGTSDKDISSAATEQTPIGSKTSNAPHSILAVKNDQKPKGESVRKVTFSCIVETTNNSSIKANSNDDQIGNEKEVHDNKNSIHKKLGENKDYLAEKNQYKQEEKIEKFAFKNEDDKQFLSKNVGQNNCDDKSDVENKTNVVLKGNEKQFKDTDESLGSLDGMELIDKSNKTVNEHEGKELEDAECKLENDGHGELEVSINSEMSNKDRIDDKTFEISTKEKEGMLDNHEEMDSQNNTLDESGENSSQLNFYSEEESRNETNLYENESFGSIDFFKAFRDGNTEPRVHKAASLSFQDSLDIDSSQFSTGQTFTITSKLQEQIESNDSNDSKPQFIENELQIDERASEEDSDVSSHDHDDKATSSPCTDGHDSSDEQLSNESNIDEDWGLTKLKTALSYSWGKAKELVMQSWGTKRDTIEEEENDENCAKRMKMTHSCSRPDPDPNPNSSFPVQWKCSRRPVRSTEYLNISKRRPLSRMMKK</sequence>
<feature type="region of interest" description="Disordered" evidence="1">
    <location>
        <begin position="619"/>
        <end position="655"/>
    </location>
</feature>
<evidence type="ECO:0000313" key="3">
    <source>
        <dbReference type="Proteomes" id="UP001378592"/>
    </source>
</evidence>
<feature type="compositionally biased region" description="Basic and acidic residues" evidence="1">
    <location>
        <begin position="554"/>
        <end position="563"/>
    </location>
</feature>
<name>A0AAN9V758_9ORTH</name>
<feature type="compositionally biased region" description="Polar residues" evidence="1">
    <location>
        <begin position="213"/>
        <end position="229"/>
    </location>
</feature>
<reference evidence="2 3" key="1">
    <citation type="submission" date="2024-03" db="EMBL/GenBank/DDBJ databases">
        <title>The genome assembly and annotation of the cricket Gryllus longicercus Weissman &amp; Gray.</title>
        <authorList>
            <person name="Szrajer S."/>
            <person name="Gray D."/>
            <person name="Ylla G."/>
        </authorList>
    </citation>
    <scope>NUCLEOTIDE SEQUENCE [LARGE SCALE GENOMIC DNA]</scope>
    <source>
        <strain evidence="2">DAG 2021-001</strain>
        <tissue evidence="2">Whole body minus gut</tissue>
    </source>
</reference>
<protein>
    <submittedName>
        <fullName evidence="2">Uncharacterized protein</fullName>
    </submittedName>
</protein>
<accession>A0AAN9V758</accession>
<feature type="compositionally biased region" description="Polar residues" evidence="1">
    <location>
        <begin position="169"/>
        <end position="185"/>
    </location>
</feature>